<evidence type="ECO:0000313" key="2">
    <source>
        <dbReference type="EMBL" id="KAJ7760152.1"/>
    </source>
</evidence>
<sequence length="894" mass="95004">MSPKPWATEEQAALLQSMMPDFMRRQSQKKTHLFWAPMYMRYLAEFPEEPKLNLPLPTDPEARPLTDEELAKLGAAVSEKKKKLKNWFRNHRNNIGKAKGAVRAAESAIRKMFKTAKRGRLHQPIEIFQKRNPTLIRAALTSAGYDQLEASDEDSDSDEDSSDSDSDEEAGGRKKSSRKKGDSGPRTLKGRRMKMRAEVVAALWAQASPEECAAVEAMISEEKDQIAVDKGEEVKQERDGREESPQELQNGINALDAVYGDVHTTTYNASGWIGMTMLGGPNPRLGGELSMKIVCSGETPAGNNFEDVCVNFDQNVTQAFEEFLRQCFTAEARRACALPTTAPPGTVEARIAREVAPPAAPQGPKKAKKNNRQKTTSAVVAEEDNLPAGAASGVSGPADDTESESAEEEQGDNSVVGQSFVGLDPPNVEDGDEFGQHDTPSPFDWDLDGLYQVGDDLFRSPSPGKTSSKWPEGMGPPLAPEEAAVLARIERGGAGGGATMAIDPQLTALSAAGAVSPTPMSAKRAYPKPLLYPVARNRKLRGAGDAPIAMMTASSATAPYAPSALFQAFTPSRVSLPAPLTLPSSASGKARPTTGTTWAARQMSGIIGAKATPVGLAASPAPHSAPGVSQSGLSTAAGGSRLYPATGVPQWRFDAAPDTVPTIPQSRPPAVRLDLTRAVVQPQPDPVPTVPQSRPPTNGPTAKKVTTAGAAKQAKKVAVKKAAGKEGGGGADGGENGAPAPRKRGRPWKEIVEETGGEDIAPLGDATNTAPPAGPIFSISNNNCGGAQRAAAEELARKKKEEAEELERQAARGWMVTRQQWHNCLILTGARVRTAKRFADGTVAQRELKGKRINPNAALEEALLARADKSGAQGAKKRKAPAETTAPKSKRRKV</sequence>
<evidence type="ECO:0000256" key="1">
    <source>
        <dbReference type="SAM" id="MobiDB-lite"/>
    </source>
</evidence>
<feature type="region of interest" description="Disordered" evidence="1">
    <location>
        <begin position="355"/>
        <end position="440"/>
    </location>
</feature>
<feature type="compositionally biased region" description="Acidic residues" evidence="1">
    <location>
        <begin position="399"/>
        <end position="411"/>
    </location>
</feature>
<feature type="compositionally biased region" description="Pro residues" evidence="1">
    <location>
        <begin position="683"/>
        <end position="698"/>
    </location>
</feature>
<dbReference type="Proteomes" id="UP001215280">
    <property type="component" value="Unassembled WGS sequence"/>
</dbReference>
<protein>
    <submittedName>
        <fullName evidence="2">Uncharacterized protein</fullName>
    </submittedName>
</protein>
<feature type="region of interest" description="Disordered" evidence="1">
    <location>
        <begin position="147"/>
        <end position="192"/>
    </location>
</feature>
<reference evidence="2" key="1">
    <citation type="submission" date="2023-03" db="EMBL/GenBank/DDBJ databases">
        <title>Massive genome expansion in bonnet fungi (Mycena s.s.) driven by repeated elements and novel gene families across ecological guilds.</title>
        <authorList>
            <consortium name="Lawrence Berkeley National Laboratory"/>
            <person name="Harder C.B."/>
            <person name="Miyauchi S."/>
            <person name="Viragh M."/>
            <person name="Kuo A."/>
            <person name="Thoen E."/>
            <person name="Andreopoulos B."/>
            <person name="Lu D."/>
            <person name="Skrede I."/>
            <person name="Drula E."/>
            <person name="Henrissat B."/>
            <person name="Morin E."/>
            <person name="Kohler A."/>
            <person name="Barry K."/>
            <person name="LaButti K."/>
            <person name="Morin E."/>
            <person name="Salamov A."/>
            <person name="Lipzen A."/>
            <person name="Mereny Z."/>
            <person name="Hegedus B."/>
            <person name="Baldrian P."/>
            <person name="Stursova M."/>
            <person name="Weitz H."/>
            <person name="Taylor A."/>
            <person name="Grigoriev I.V."/>
            <person name="Nagy L.G."/>
            <person name="Martin F."/>
            <person name="Kauserud H."/>
        </authorList>
    </citation>
    <scope>NUCLEOTIDE SEQUENCE</scope>
    <source>
        <strain evidence="2">CBHHK188m</strain>
    </source>
</reference>
<dbReference type="AlphaFoldDB" id="A0AAD7NFM1"/>
<feature type="compositionally biased region" description="Low complexity" evidence="1">
    <location>
        <begin position="699"/>
        <end position="712"/>
    </location>
</feature>
<feature type="region of interest" description="Disordered" evidence="1">
    <location>
        <begin position="681"/>
        <end position="745"/>
    </location>
</feature>
<keyword evidence="3" id="KW-1185">Reference proteome</keyword>
<evidence type="ECO:0000313" key="3">
    <source>
        <dbReference type="Proteomes" id="UP001215280"/>
    </source>
</evidence>
<name>A0AAD7NFM1_9AGAR</name>
<proteinExistence type="predicted"/>
<feature type="compositionally biased region" description="Acidic residues" evidence="1">
    <location>
        <begin position="149"/>
        <end position="169"/>
    </location>
</feature>
<organism evidence="2 3">
    <name type="scientific">Mycena maculata</name>
    <dbReference type="NCBI Taxonomy" id="230809"/>
    <lineage>
        <taxon>Eukaryota</taxon>
        <taxon>Fungi</taxon>
        <taxon>Dikarya</taxon>
        <taxon>Basidiomycota</taxon>
        <taxon>Agaricomycotina</taxon>
        <taxon>Agaricomycetes</taxon>
        <taxon>Agaricomycetidae</taxon>
        <taxon>Agaricales</taxon>
        <taxon>Marasmiineae</taxon>
        <taxon>Mycenaceae</taxon>
        <taxon>Mycena</taxon>
    </lineage>
</organism>
<feature type="compositionally biased region" description="Low complexity" evidence="1">
    <location>
        <begin position="387"/>
        <end position="398"/>
    </location>
</feature>
<accession>A0AAD7NFM1</accession>
<feature type="compositionally biased region" description="Gly residues" evidence="1">
    <location>
        <begin position="725"/>
        <end position="736"/>
    </location>
</feature>
<comment type="caution">
    <text evidence="2">The sequence shown here is derived from an EMBL/GenBank/DDBJ whole genome shotgun (WGS) entry which is preliminary data.</text>
</comment>
<gene>
    <name evidence="2" type="ORF">DFH07DRAFT_957809</name>
</gene>
<dbReference type="EMBL" id="JARJLG010000050">
    <property type="protein sequence ID" value="KAJ7760152.1"/>
    <property type="molecule type" value="Genomic_DNA"/>
</dbReference>
<feature type="region of interest" description="Disordered" evidence="1">
    <location>
        <begin position="868"/>
        <end position="894"/>
    </location>
</feature>